<dbReference type="PANTHER" id="PTHR35564:SF3">
    <property type="entry name" value="TYPE VI SECRETION SYSTEM BASEPLATE SUBUNIT TSSG"/>
    <property type="match status" value="1"/>
</dbReference>
<organism evidence="2 3">
    <name type="scientific">Desulfomicrobium apsheronum</name>
    <dbReference type="NCBI Taxonomy" id="52560"/>
    <lineage>
        <taxon>Bacteria</taxon>
        <taxon>Pseudomonadati</taxon>
        <taxon>Thermodesulfobacteriota</taxon>
        <taxon>Desulfovibrionia</taxon>
        <taxon>Desulfovibrionales</taxon>
        <taxon>Desulfomicrobiaceae</taxon>
        <taxon>Desulfomicrobium</taxon>
    </lineage>
</organism>
<feature type="region of interest" description="Disordered" evidence="1">
    <location>
        <begin position="1"/>
        <end position="22"/>
    </location>
</feature>
<dbReference type="STRING" id="52560.SAMN04488082_101272"/>
<evidence type="ECO:0000313" key="3">
    <source>
        <dbReference type="Proteomes" id="UP000198635"/>
    </source>
</evidence>
<dbReference type="InterPro" id="IPR010732">
    <property type="entry name" value="T6SS_TssG-like"/>
</dbReference>
<dbReference type="AlphaFoldDB" id="A0A1I3NG40"/>
<evidence type="ECO:0000256" key="1">
    <source>
        <dbReference type="SAM" id="MobiDB-lite"/>
    </source>
</evidence>
<evidence type="ECO:0000313" key="2">
    <source>
        <dbReference type="EMBL" id="SFJ08129.1"/>
    </source>
</evidence>
<dbReference type="NCBIfam" id="TIGR03347">
    <property type="entry name" value="VI_chp_1"/>
    <property type="match status" value="1"/>
</dbReference>
<dbReference type="PANTHER" id="PTHR35564">
    <property type="match status" value="1"/>
</dbReference>
<keyword evidence="3" id="KW-1185">Reference proteome</keyword>
<accession>A0A1I3NG40</accession>
<dbReference type="Pfam" id="PF06996">
    <property type="entry name" value="T6SS_TssG"/>
    <property type="match status" value="1"/>
</dbReference>
<name>A0A1I3NG40_9BACT</name>
<protein>
    <submittedName>
        <fullName evidence="2">Type VI secretion system protein ImpH</fullName>
    </submittedName>
</protein>
<proteinExistence type="predicted"/>
<dbReference type="Proteomes" id="UP000198635">
    <property type="component" value="Unassembled WGS sequence"/>
</dbReference>
<sequence length="344" mass="38426">MAGKAREETDSVNDPQKSEGLSMTEAAARICGSYAFSRAVEHLLRVGGDKHPPEDWLRFKVNPNLSFPPGDIQGATRSDGDGKDGRVWFVLNLMGLHGAASPLPAYFTEHVAQHQDEPDALRDFFDVINHHLVSLLYGIWNKYRYYLQFRGNGTDVNSRHFFSFIGLGHKELQGSSSLRRERLLSYMGLIAFSGEAAGSLESILRHYFGHPLVHIIPCIRRLVPIPADQQCSLGLANCRLSVDFLLGSKVLDQTGKFRVLFDNLSWKRFTGFLPGGSLFSELQTLVRFVLRSRLGFDVELRLRPSEIPEFIIGQGSPCRLGWTTWAGVGGDGVIVLETDSRYVD</sequence>
<feature type="compositionally biased region" description="Polar residues" evidence="1">
    <location>
        <begin position="12"/>
        <end position="21"/>
    </location>
</feature>
<reference evidence="3" key="1">
    <citation type="submission" date="2016-10" db="EMBL/GenBank/DDBJ databases">
        <authorList>
            <person name="Varghese N."/>
            <person name="Submissions S."/>
        </authorList>
    </citation>
    <scope>NUCLEOTIDE SEQUENCE [LARGE SCALE GENOMIC DNA]</scope>
    <source>
        <strain evidence="3">DSM 5918</strain>
    </source>
</reference>
<gene>
    <name evidence="2" type="ORF">SAMN04488082_101272</name>
</gene>
<dbReference type="EMBL" id="FORX01000001">
    <property type="protein sequence ID" value="SFJ08129.1"/>
    <property type="molecule type" value="Genomic_DNA"/>
</dbReference>